<dbReference type="InterPro" id="IPR036291">
    <property type="entry name" value="NAD(P)-bd_dom_sf"/>
</dbReference>
<keyword evidence="5" id="KW-1185">Reference proteome</keyword>
<accession>A0A7V7QKL5</accession>
<dbReference type="RefSeq" id="WP_151145699.1">
    <property type="nucleotide sequence ID" value="NZ_WAGX01000005.1"/>
</dbReference>
<dbReference type="Gene3D" id="3.40.50.720">
    <property type="entry name" value="NAD(P)-binding Rossmann-like Domain"/>
    <property type="match status" value="1"/>
</dbReference>
<evidence type="ECO:0000313" key="5">
    <source>
        <dbReference type="Proteomes" id="UP000461768"/>
    </source>
</evidence>
<dbReference type="OrthoDB" id="9808814at2"/>
<evidence type="ECO:0000313" key="4">
    <source>
        <dbReference type="EMBL" id="KAB1438367.1"/>
    </source>
</evidence>
<dbReference type="Proteomes" id="UP000461768">
    <property type="component" value="Unassembled WGS sequence"/>
</dbReference>
<dbReference type="EMBL" id="WAGX01000005">
    <property type="protein sequence ID" value="KAB1438367.1"/>
    <property type="molecule type" value="Genomic_DNA"/>
</dbReference>
<dbReference type="PANTHER" id="PTHR42879">
    <property type="entry name" value="3-OXOACYL-(ACYL-CARRIER-PROTEIN) REDUCTASE"/>
    <property type="match status" value="1"/>
</dbReference>
<name>A0A7V7QKL5_9FIRM</name>
<dbReference type="SUPFAM" id="SSF51735">
    <property type="entry name" value="NAD(P)-binding Rossmann-fold domains"/>
    <property type="match status" value="1"/>
</dbReference>
<dbReference type="AlphaFoldDB" id="A0A7V7QKL5"/>
<protein>
    <submittedName>
        <fullName evidence="4">SDR family oxidoreductase</fullName>
    </submittedName>
</protein>
<dbReference type="PRINTS" id="PR00080">
    <property type="entry name" value="SDRFAMILY"/>
</dbReference>
<comment type="similarity">
    <text evidence="1 3">Belongs to the short-chain dehydrogenases/reductases (SDR) family.</text>
</comment>
<proteinExistence type="inferred from homology"/>
<reference evidence="4 5" key="1">
    <citation type="submission" date="2019-09" db="EMBL/GenBank/DDBJ databases">
        <authorList>
            <person name="Valk L.C."/>
        </authorList>
    </citation>
    <scope>NUCLEOTIDE SEQUENCE [LARGE SCALE GENOMIC DNA]</scope>
    <source>
        <strain evidence="4">GalUA</strain>
    </source>
</reference>
<dbReference type="Pfam" id="PF00106">
    <property type="entry name" value="adh_short"/>
    <property type="match status" value="1"/>
</dbReference>
<comment type="caution">
    <text evidence="4">The sequence shown here is derived from an EMBL/GenBank/DDBJ whole genome shotgun (WGS) entry which is preliminary data.</text>
</comment>
<gene>
    <name evidence="4" type="ORF">F7O84_12535</name>
</gene>
<dbReference type="InterPro" id="IPR002347">
    <property type="entry name" value="SDR_fam"/>
</dbReference>
<dbReference type="GO" id="GO:0008202">
    <property type="term" value="P:steroid metabolic process"/>
    <property type="evidence" value="ECO:0007669"/>
    <property type="project" value="UniProtKB-KW"/>
</dbReference>
<evidence type="ECO:0000256" key="3">
    <source>
        <dbReference type="RuleBase" id="RU000363"/>
    </source>
</evidence>
<sequence length="242" mass="27120">MEKSVNNQVALVTGASSGIGLSIVDMLLEKGYIVYGIGRNFDQSVDLVNKILTKENFHPLKIDVENTPLLLKTINDLKKSVDIHVLVNNAGVGYFGPHEELNAKKIKEMTNINLTVPMLLTQVLLRDIKKSKGYVFFISSVTAQKSNTHGCAYGATKAGLTSFAKSLFDEVRKYEVKVTVIHPDMTKSNFYRNADFKEGEQKDTYVESHEIADAMSFLLDQREGLVITELTIKPQKHQIKRK</sequence>
<evidence type="ECO:0000256" key="2">
    <source>
        <dbReference type="ARBA" id="ARBA00023221"/>
    </source>
</evidence>
<keyword evidence="2" id="KW-0443">Lipid metabolism</keyword>
<dbReference type="InterPro" id="IPR050259">
    <property type="entry name" value="SDR"/>
</dbReference>
<evidence type="ECO:0000256" key="1">
    <source>
        <dbReference type="ARBA" id="ARBA00006484"/>
    </source>
</evidence>
<keyword evidence="2" id="KW-0753">Steroid metabolism</keyword>
<dbReference type="CDD" id="cd05233">
    <property type="entry name" value="SDR_c"/>
    <property type="match status" value="1"/>
</dbReference>
<dbReference type="PRINTS" id="PR00081">
    <property type="entry name" value="GDHRDH"/>
</dbReference>
<dbReference type="PANTHER" id="PTHR42879:SF2">
    <property type="entry name" value="3-OXOACYL-[ACYL-CARRIER-PROTEIN] REDUCTASE FABG"/>
    <property type="match status" value="1"/>
</dbReference>
<reference evidence="4 5" key="2">
    <citation type="submission" date="2020-02" db="EMBL/GenBank/DDBJ databases">
        <title>Candidatus Galacturonibacter soehngenii shows hetero-acetogenic catabolism of galacturonic acid but lacks a canonical carbon monoxide dehydrogenase/acetyl-CoA synthase complex.</title>
        <authorList>
            <person name="Diender M."/>
            <person name="Stouten G.R."/>
            <person name="Petersen J.F."/>
            <person name="Nielsen P.H."/>
            <person name="Dueholm M.S."/>
            <person name="Pronk J.T."/>
            <person name="Van Loosdrecht M.C.M."/>
        </authorList>
    </citation>
    <scope>NUCLEOTIDE SEQUENCE [LARGE SCALE GENOMIC DNA]</scope>
    <source>
        <strain evidence="4">GalUA</strain>
    </source>
</reference>
<organism evidence="4 5">
    <name type="scientific">Candidatus Galacturonatibacter soehngenii</name>
    <dbReference type="NCBI Taxonomy" id="2307010"/>
    <lineage>
        <taxon>Bacteria</taxon>
        <taxon>Bacillati</taxon>
        <taxon>Bacillota</taxon>
        <taxon>Clostridia</taxon>
        <taxon>Lachnospirales</taxon>
        <taxon>Lachnospiraceae</taxon>
        <taxon>Candidatus Galacturonatibacter</taxon>
    </lineage>
</organism>